<dbReference type="GeneID" id="108661551"/>
<proteinExistence type="predicted"/>
<evidence type="ECO:0000313" key="2">
    <source>
        <dbReference type="RefSeq" id="XP_017974470.1"/>
    </source>
</evidence>
<reference evidence="2" key="2">
    <citation type="submission" date="2025-08" db="UniProtKB">
        <authorList>
            <consortium name="RefSeq"/>
        </authorList>
    </citation>
    <scope>IDENTIFICATION</scope>
</reference>
<gene>
    <name evidence="2" type="primary">LOC108661551</name>
</gene>
<dbReference type="Proteomes" id="UP000694886">
    <property type="component" value="Chromosome 4"/>
</dbReference>
<dbReference type="Gramene" id="Tc04v2_t004990.1">
    <property type="protein sequence ID" value="Tc04v2_p004990.1"/>
    <property type="gene ID" value="Tc04v2_g004990"/>
</dbReference>
<dbReference type="PANTHER" id="PTHR33067">
    <property type="entry name" value="RNA-DIRECTED DNA POLYMERASE-RELATED"/>
    <property type="match status" value="1"/>
</dbReference>
<dbReference type="InterPro" id="IPR021109">
    <property type="entry name" value="Peptidase_aspartic_dom_sf"/>
</dbReference>
<reference evidence="1" key="1">
    <citation type="journal article" date="1997" name="Nucleic Acids Res.">
        <title>tRNAscan-SE: a program for improved detection of transfer RNA genes in genomic sequence.</title>
        <authorList>
            <person name="Lowe T.M."/>
            <person name="Eddy S.R."/>
        </authorList>
    </citation>
    <scope>NUCLEOTIDE SEQUENCE [LARGE SCALE GENOMIC DNA]</scope>
    <source>
        <strain evidence="1">r\B97-61/B2</strain>
    </source>
</reference>
<dbReference type="AlphaFoldDB" id="A0AB32W607"/>
<accession>A0AB32W607</accession>
<organism evidence="1 2">
    <name type="scientific">Theobroma cacao</name>
    <name type="common">Cacao</name>
    <name type="synonym">Cocoa</name>
    <dbReference type="NCBI Taxonomy" id="3641"/>
    <lineage>
        <taxon>Eukaryota</taxon>
        <taxon>Viridiplantae</taxon>
        <taxon>Streptophyta</taxon>
        <taxon>Embryophyta</taxon>
        <taxon>Tracheophyta</taxon>
        <taxon>Spermatophyta</taxon>
        <taxon>Magnoliopsida</taxon>
        <taxon>eudicotyledons</taxon>
        <taxon>Gunneridae</taxon>
        <taxon>Pentapetalae</taxon>
        <taxon>rosids</taxon>
        <taxon>malvids</taxon>
        <taxon>Malvales</taxon>
        <taxon>Malvaceae</taxon>
        <taxon>Byttnerioideae</taxon>
        <taxon>Theobroma</taxon>
    </lineage>
</organism>
<dbReference type="RefSeq" id="XP_017974470.1">
    <property type="nucleotide sequence ID" value="XM_018118981.1"/>
</dbReference>
<sequence length="205" mass="23321">MPSYVKFLKDILTKKRKLEDFETVALIEECNAIIQNELPPKLKDLGSFSIPCVGVSFMPLTTTRKLQLNKIQPTIVSLQLADKTIRYLVGIIEDILVKVGKLYIPMDFIMLEMEDDIEILFILGRPFLAIVGVIIDVKNGKITFKVGEEEVEFNVFNTTDHASFTNNCYKVDFVNEDKGKLIPTPLMMQAPTLKLEPPPPYLRNK</sequence>
<name>A0AB32W607_THECC</name>
<dbReference type="Gene3D" id="2.40.70.10">
    <property type="entry name" value="Acid Proteases"/>
    <property type="match status" value="1"/>
</dbReference>
<evidence type="ECO:0000313" key="1">
    <source>
        <dbReference type="Proteomes" id="UP000694886"/>
    </source>
</evidence>
<dbReference type="KEGG" id="tcc:108661551"/>
<protein>
    <submittedName>
        <fullName evidence="2">Uncharacterized protein LOC108661551</fullName>
    </submittedName>
</protein>
<dbReference type="PANTHER" id="PTHR33067:SF31">
    <property type="entry name" value="RNA-DIRECTED DNA POLYMERASE"/>
    <property type="match status" value="1"/>
</dbReference>